<keyword evidence="4 7" id="KW-0251">Elongation factor</keyword>
<keyword evidence="10" id="KW-1185">Reference proteome</keyword>
<gene>
    <name evidence="7" type="primary">ef1b</name>
    <name evidence="9" type="ORF">SAMN04488571_105181</name>
</gene>
<dbReference type="Proteomes" id="UP000326500">
    <property type="component" value="Unassembled WGS sequence"/>
</dbReference>
<dbReference type="PIRSF" id="PIRSF006521">
    <property type="entry name" value="Transl_elong_EF1B_B_arc"/>
    <property type="match status" value="1"/>
</dbReference>
<evidence type="ECO:0000256" key="5">
    <source>
        <dbReference type="ARBA" id="ARBA00022917"/>
    </source>
</evidence>
<evidence type="ECO:0000256" key="6">
    <source>
        <dbReference type="ARBA" id="ARBA00032274"/>
    </source>
</evidence>
<dbReference type="RefSeq" id="WP_066958057.1">
    <property type="nucleotide sequence ID" value="NZ_BCNX01000008.1"/>
</dbReference>
<keyword evidence="5 7" id="KW-0648">Protein biosynthesis</keyword>
<reference evidence="9 10" key="1">
    <citation type="submission" date="2016-10" db="EMBL/GenBank/DDBJ databases">
        <authorList>
            <person name="Varghese N."/>
            <person name="Submissions S."/>
        </authorList>
    </citation>
    <scope>NUCLEOTIDE SEQUENCE [LARGE SCALE GENOMIC DNA]</scope>
    <source>
        <strain evidence="9 10">DSM 2373</strain>
    </source>
</reference>
<dbReference type="Gene3D" id="3.30.70.60">
    <property type="match status" value="1"/>
</dbReference>
<dbReference type="InterPro" id="IPR014717">
    <property type="entry name" value="Transl_elong_EF1B/ribsomal_bS6"/>
</dbReference>
<organism evidence="9 10">
    <name type="scientific">Methanoculleus thermophilus</name>
    <dbReference type="NCBI Taxonomy" id="2200"/>
    <lineage>
        <taxon>Archaea</taxon>
        <taxon>Methanobacteriati</taxon>
        <taxon>Methanobacteriota</taxon>
        <taxon>Stenosarchaea group</taxon>
        <taxon>Methanomicrobia</taxon>
        <taxon>Methanomicrobiales</taxon>
        <taxon>Methanomicrobiaceae</taxon>
        <taxon>Methanoculleus</taxon>
    </lineage>
</organism>
<dbReference type="AlphaFoldDB" id="A0A1G9A5Q8"/>
<evidence type="ECO:0000256" key="2">
    <source>
        <dbReference type="ARBA" id="ARBA00007411"/>
    </source>
</evidence>
<dbReference type="EMBL" id="FNFT01000005">
    <property type="protein sequence ID" value="SDK22638.1"/>
    <property type="molecule type" value="Genomic_DNA"/>
</dbReference>
<dbReference type="PANTHER" id="PTHR39647">
    <property type="entry name" value="ELONGATION FACTOR 1-BETA"/>
    <property type="match status" value="1"/>
</dbReference>
<dbReference type="GO" id="GO:0003746">
    <property type="term" value="F:translation elongation factor activity"/>
    <property type="evidence" value="ECO:0007669"/>
    <property type="project" value="UniProtKB-UniRule"/>
</dbReference>
<dbReference type="PANTHER" id="PTHR39647:SF1">
    <property type="entry name" value="ELONGATION FACTOR 1-BETA"/>
    <property type="match status" value="1"/>
</dbReference>
<protein>
    <recommendedName>
        <fullName evidence="3 7">Elongation factor 1-beta</fullName>
        <shortName evidence="7">EF-1-beta</shortName>
    </recommendedName>
    <alternativeName>
        <fullName evidence="6 7">aEF-1beta</fullName>
    </alternativeName>
</protein>
<dbReference type="NCBIfam" id="NF001670">
    <property type="entry name" value="PRK00435.1"/>
    <property type="match status" value="1"/>
</dbReference>
<evidence type="ECO:0000256" key="1">
    <source>
        <dbReference type="ARBA" id="ARBA00003815"/>
    </source>
</evidence>
<feature type="domain" description="Translation elongation factor EF1B beta/delta subunit guanine nucleotide exchange" evidence="8">
    <location>
        <begin position="3"/>
        <end position="84"/>
    </location>
</feature>
<evidence type="ECO:0000256" key="4">
    <source>
        <dbReference type="ARBA" id="ARBA00022768"/>
    </source>
</evidence>
<dbReference type="HAMAP" id="MF_00043">
    <property type="entry name" value="EF1_beta"/>
    <property type="match status" value="1"/>
</dbReference>
<dbReference type="CDD" id="cd00292">
    <property type="entry name" value="EF1B"/>
    <property type="match status" value="1"/>
</dbReference>
<dbReference type="Pfam" id="PF00736">
    <property type="entry name" value="EF1_GNE"/>
    <property type="match status" value="1"/>
</dbReference>
<evidence type="ECO:0000313" key="9">
    <source>
        <dbReference type="EMBL" id="SDK22638.1"/>
    </source>
</evidence>
<dbReference type="InterPro" id="IPR036219">
    <property type="entry name" value="eEF-1beta-like_sf"/>
</dbReference>
<evidence type="ECO:0000256" key="3">
    <source>
        <dbReference type="ARBA" id="ARBA00017600"/>
    </source>
</evidence>
<dbReference type="SMART" id="SM00888">
    <property type="entry name" value="EF1_GNE"/>
    <property type="match status" value="1"/>
</dbReference>
<dbReference type="OrthoDB" id="84643at2157"/>
<name>A0A1G9A5Q8_9EURY</name>
<dbReference type="InterPro" id="IPR014038">
    <property type="entry name" value="EF1B_bsu/dsu_GNE"/>
</dbReference>
<proteinExistence type="inferred from homology"/>
<dbReference type="NCBIfam" id="TIGR00489">
    <property type="entry name" value="aEF-1_beta"/>
    <property type="match status" value="1"/>
</dbReference>
<comment type="function">
    <text evidence="1 7">Promotes the exchange of GDP for GTP in EF-1-alpha/GDP, thus allowing the regeneration of EF-1-alpha/GTP that could then be used to form the ternary complex EF-1-alpha/GTP/AAtRNA.</text>
</comment>
<dbReference type="InterPro" id="IPR004542">
    <property type="entry name" value="Transl_elong_EF1B_B_arc"/>
</dbReference>
<evidence type="ECO:0000259" key="8">
    <source>
        <dbReference type="SMART" id="SM00888"/>
    </source>
</evidence>
<evidence type="ECO:0000313" key="10">
    <source>
        <dbReference type="Proteomes" id="UP000326500"/>
    </source>
</evidence>
<evidence type="ECO:0000256" key="7">
    <source>
        <dbReference type="HAMAP-Rule" id="MF_00043"/>
    </source>
</evidence>
<sequence length="84" mass="8733">MGNVAIIVKVMPESPDVDREALKAAIRAAVPVDDIKEEPIGFGLVALKVVSVVPDKAGAPDEVEKALQNLEGVGSAEILESTLV</sequence>
<accession>A0A1G9A5Q8</accession>
<dbReference type="SUPFAM" id="SSF54984">
    <property type="entry name" value="eEF-1beta-like"/>
    <property type="match status" value="1"/>
</dbReference>
<dbReference type="STRING" id="2200.GCA_001571405_01750"/>
<comment type="similarity">
    <text evidence="2 7">Belongs to the EF-1-beta/EF-1-delta family.</text>
</comment>